<dbReference type="Proteomes" id="UP001361239">
    <property type="component" value="Unassembled WGS sequence"/>
</dbReference>
<organism evidence="3 4">
    <name type="scientific">Novosphingobium anseongense</name>
    <dbReference type="NCBI Taxonomy" id="3133436"/>
    <lineage>
        <taxon>Bacteria</taxon>
        <taxon>Pseudomonadati</taxon>
        <taxon>Pseudomonadota</taxon>
        <taxon>Alphaproteobacteria</taxon>
        <taxon>Sphingomonadales</taxon>
        <taxon>Sphingomonadaceae</taxon>
        <taxon>Novosphingobium</taxon>
    </lineage>
</organism>
<dbReference type="RefSeq" id="WP_339589158.1">
    <property type="nucleotide sequence ID" value="NZ_JBBHJZ010000006.1"/>
</dbReference>
<accession>A0ABU8S1J5</accession>
<reference evidence="3 4" key="1">
    <citation type="submission" date="2024-03" db="EMBL/GenBank/DDBJ databases">
        <authorList>
            <person name="Jo J.-H."/>
        </authorList>
    </citation>
    <scope>NUCLEOTIDE SEQUENCE [LARGE SCALE GENOMIC DNA]</scope>
    <source>
        <strain evidence="3 4">PS1R-30</strain>
    </source>
</reference>
<proteinExistence type="predicted"/>
<protein>
    <submittedName>
        <fullName evidence="3">DUF5681 domain-containing protein</fullName>
    </submittedName>
</protein>
<evidence type="ECO:0000256" key="1">
    <source>
        <dbReference type="SAM" id="MobiDB-lite"/>
    </source>
</evidence>
<dbReference type="InterPro" id="IPR043736">
    <property type="entry name" value="DUF5681"/>
</dbReference>
<evidence type="ECO:0000259" key="2">
    <source>
        <dbReference type="Pfam" id="PF18932"/>
    </source>
</evidence>
<comment type="caution">
    <text evidence="3">The sequence shown here is derived from an EMBL/GenBank/DDBJ whole genome shotgun (WGS) entry which is preliminary data.</text>
</comment>
<evidence type="ECO:0000313" key="3">
    <source>
        <dbReference type="EMBL" id="MEJ5979217.1"/>
    </source>
</evidence>
<gene>
    <name evidence="3" type="ORF">WG901_21370</name>
</gene>
<name>A0ABU8S1J5_9SPHN</name>
<feature type="region of interest" description="Disordered" evidence="1">
    <location>
        <begin position="201"/>
        <end position="222"/>
    </location>
</feature>
<evidence type="ECO:0000313" key="4">
    <source>
        <dbReference type="Proteomes" id="UP001361239"/>
    </source>
</evidence>
<sequence>MSSRNAATPNDRSAKKLAYENIGMWYDLLVEDTHGVEGNSVLNLLLKRQFKAAAEGNLTAIRQLLKYAVQLLKARLERERYPLIDERAARRASQEPTNADLAMVILGIASFDNKALASTAGADGEIADSRFASLRPNVLEDWVVDFARHRAGTNDSGEHSANVDSNHLVAAGRHNVSEWDGNRENLLARLMRLRGPGASRFKAGVSGNRRGRPRKQPPLHPHEDFLLAPLTKTIRGKPMTLTRLDMLLHSLSMMALKDQKIATLLLRHAMPLHEAGWEHANAIPLEPIKG</sequence>
<dbReference type="Pfam" id="PF18932">
    <property type="entry name" value="DUF5681"/>
    <property type="match status" value="1"/>
</dbReference>
<keyword evidence="4" id="KW-1185">Reference proteome</keyword>
<feature type="domain" description="DUF5681" evidence="2">
    <location>
        <begin position="198"/>
        <end position="261"/>
    </location>
</feature>
<dbReference type="EMBL" id="JBBHJZ010000006">
    <property type="protein sequence ID" value="MEJ5979217.1"/>
    <property type="molecule type" value="Genomic_DNA"/>
</dbReference>